<gene>
    <name evidence="3" type="ORF">SAMN05216167_10823</name>
</gene>
<dbReference type="GO" id="GO:0000160">
    <property type="term" value="P:phosphorelay signal transduction system"/>
    <property type="evidence" value="ECO:0007669"/>
    <property type="project" value="InterPro"/>
</dbReference>
<dbReference type="PANTHER" id="PTHR44520:SF2">
    <property type="entry name" value="RESPONSE REGULATOR RCP1"/>
    <property type="match status" value="1"/>
</dbReference>
<accession>A0A1I1VX47</accession>
<organism evidence="3 4">
    <name type="scientific">Spirosoma endophyticum</name>
    <dbReference type="NCBI Taxonomy" id="662367"/>
    <lineage>
        <taxon>Bacteria</taxon>
        <taxon>Pseudomonadati</taxon>
        <taxon>Bacteroidota</taxon>
        <taxon>Cytophagia</taxon>
        <taxon>Cytophagales</taxon>
        <taxon>Cytophagaceae</taxon>
        <taxon>Spirosoma</taxon>
    </lineage>
</organism>
<dbReference type="STRING" id="662367.SAMN05216167_10823"/>
<dbReference type="AlphaFoldDB" id="A0A1I1VX47"/>
<keyword evidence="4" id="KW-1185">Reference proteome</keyword>
<evidence type="ECO:0000256" key="1">
    <source>
        <dbReference type="PROSITE-ProRule" id="PRU00169"/>
    </source>
</evidence>
<evidence type="ECO:0000313" key="3">
    <source>
        <dbReference type="EMBL" id="SFD87461.1"/>
    </source>
</evidence>
<dbReference type="PROSITE" id="PS50110">
    <property type="entry name" value="RESPONSE_REGULATORY"/>
    <property type="match status" value="1"/>
</dbReference>
<dbReference type="EMBL" id="FOLQ01000008">
    <property type="protein sequence ID" value="SFD87461.1"/>
    <property type="molecule type" value="Genomic_DNA"/>
</dbReference>
<dbReference type="Proteomes" id="UP000198598">
    <property type="component" value="Unassembled WGS sequence"/>
</dbReference>
<dbReference type="CDD" id="cd17557">
    <property type="entry name" value="REC_Rcp-like"/>
    <property type="match status" value="1"/>
</dbReference>
<dbReference type="PANTHER" id="PTHR44520">
    <property type="entry name" value="RESPONSE REGULATOR RCP1-RELATED"/>
    <property type="match status" value="1"/>
</dbReference>
<dbReference type="SMART" id="SM00448">
    <property type="entry name" value="REC"/>
    <property type="match status" value="1"/>
</dbReference>
<dbReference type="InterPro" id="IPR052893">
    <property type="entry name" value="TCS_response_regulator"/>
</dbReference>
<evidence type="ECO:0000313" key="4">
    <source>
        <dbReference type="Proteomes" id="UP000198598"/>
    </source>
</evidence>
<dbReference type="InterPro" id="IPR011006">
    <property type="entry name" value="CheY-like_superfamily"/>
</dbReference>
<dbReference type="InterPro" id="IPR001789">
    <property type="entry name" value="Sig_transdc_resp-reg_receiver"/>
</dbReference>
<keyword evidence="1" id="KW-0597">Phosphoprotein</keyword>
<dbReference type="Pfam" id="PF00072">
    <property type="entry name" value="Response_reg"/>
    <property type="match status" value="1"/>
</dbReference>
<feature type="domain" description="Response regulatory" evidence="2">
    <location>
        <begin position="60"/>
        <end position="187"/>
    </location>
</feature>
<reference evidence="3 4" key="1">
    <citation type="submission" date="2016-10" db="EMBL/GenBank/DDBJ databases">
        <authorList>
            <person name="de Groot N.N."/>
        </authorList>
    </citation>
    <scope>NUCLEOTIDE SEQUENCE [LARGE SCALE GENOMIC DNA]</scope>
    <source>
        <strain evidence="3 4">DSM 26130</strain>
    </source>
</reference>
<dbReference type="SUPFAM" id="SSF52172">
    <property type="entry name" value="CheY-like"/>
    <property type="match status" value="1"/>
</dbReference>
<feature type="modified residue" description="4-aspartylphosphate" evidence="1">
    <location>
        <position position="120"/>
    </location>
</feature>
<sequence>MFLTTFGESKSELYYVEITCLFDTPTSRFGSSDLPLFIQSLLLATVIYLVPMHHDPTYMTILIAEDDTDDRLFMDRALRQSGYTHSLEFVEDGEELMDYLRREGRFTEQNAPWPDLLILDLNMPRKNGFQALSEIKDDPKLRRLPVVVMTTSSAEEDVVKTYNLGVNSYVTKPFNFNRLVEMVSALKTYWMDTVKLP</sequence>
<evidence type="ECO:0000259" key="2">
    <source>
        <dbReference type="PROSITE" id="PS50110"/>
    </source>
</evidence>
<dbReference type="Gene3D" id="3.40.50.2300">
    <property type="match status" value="1"/>
</dbReference>
<proteinExistence type="predicted"/>
<protein>
    <submittedName>
        <fullName evidence="3">Response regulator receiver domain-containing protein</fullName>
    </submittedName>
</protein>
<name>A0A1I1VX47_9BACT</name>